<feature type="domain" description="Peptidase M48" evidence="13">
    <location>
        <begin position="171"/>
        <end position="258"/>
    </location>
</feature>
<gene>
    <name evidence="14" type="ORF">FEZ63_20665</name>
</gene>
<organism evidence="14 15">
    <name type="scientific">Microvirga brassicacearum</name>
    <dbReference type="NCBI Taxonomy" id="2580413"/>
    <lineage>
        <taxon>Bacteria</taxon>
        <taxon>Pseudomonadati</taxon>
        <taxon>Pseudomonadota</taxon>
        <taxon>Alphaproteobacteria</taxon>
        <taxon>Hyphomicrobiales</taxon>
        <taxon>Methylobacteriaceae</taxon>
        <taxon>Microvirga</taxon>
    </lineage>
</organism>
<dbReference type="PANTHER" id="PTHR43221:SF1">
    <property type="entry name" value="PROTEASE HTPX"/>
    <property type="match status" value="1"/>
</dbReference>
<dbReference type="PANTHER" id="PTHR43221">
    <property type="entry name" value="PROTEASE HTPX"/>
    <property type="match status" value="1"/>
</dbReference>
<keyword evidence="4 12" id="KW-0812">Transmembrane</keyword>
<keyword evidence="2" id="KW-1003">Cell membrane</keyword>
<keyword evidence="6 11" id="KW-0378">Hydrolase</keyword>
<comment type="cofactor">
    <cofactor evidence="11">
        <name>Zn(2+)</name>
        <dbReference type="ChEBI" id="CHEBI:29105"/>
    </cofactor>
    <text evidence="11">Binds 1 zinc ion per subunit.</text>
</comment>
<evidence type="ECO:0000256" key="4">
    <source>
        <dbReference type="ARBA" id="ARBA00022692"/>
    </source>
</evidence>
<keyword evidence="10 12" id="KW-0472">Membrane</keyword>
<keyword evidence="7 11" id="KW-0862">Zinc</keyword>
<sequence length="277" mass="30273">MTFDINAIRHPKERFYGPATLLGGVVLWLLAAVIILMSKQPVAMLTVMGVYGLVIWGLLTATKALVRAYMFGHHVLVGPDQFPHIHAMVQEGANKLGLEAAPMTFVYNSHGVMNAFALRLLGKTRYVWLTSALIDADNEEQLRFVIGHELGHHIAGHLDQMLHLVRLPALIVPFLGAAYSRSREFTCDRIGAYITRDLTVARSALQMLASGSAKLNSQMNGAAFALQDKMVPPVAGFVLKAFSSYPRLTRRVEEVSQWLIAQGIGKSPSVPSSAKAA</sequence>
<dbReference type="EMBL" id="VCMV01000052">
    <property type="protein sequence ID" value="KAB0264950.1"/>
    <property type="molecule type" value="Genomic_DNA"/>
</dbReference>
<name>A0A5N3P5D9_9HYPH</name>
<evidence type="ECO:0000313" key="15">
    <source>
        <dbReference type="Proteomes" id="UP000325684"/>
    </source>
</evidence>
<dbReference type="RefSeq" id="WP_150948046.1">
    <property type="nucleotide sequence ID" value="NZ_VCMV01000052.1"/>
</dbReference>
<evidence type="ECO:0000256" key="2">
    <source>
        <dbReference type="ARBA" id="ARBA00022475"/>
    </source>
</evidence>
<evidence type="ECO:0000313" key="14">
    <source>
        <dbReference type="EMBL" id="KAB0264950.1"/>
    </source>
</evidence>
<dbReference type="Pfam" id="PF01435">
    <property type="entry name" value="Peptidase_M48"/>
    <property type="match status" value="2"/>
</dbReference>
<proteinExistence type="inferred from homology"/>
<feature type="transmembrane region" description="Helical" evidence="12">
    <location>
        <begin position="15"/>
        <end position="36"/>
    </location>
</feature>
<evidence type="ECO:0000256" key="10">
    <source>
        <dbReference type="ARBA" id="ARBA00023136"/>
    </source>
</evidence>
<evidence type="ECO:0000256" key="7">
    <source>
        <dbReference type="ARBA" id="ARBA00022833"/>
    </source>
</evidence>
<dbReference type="InterPro" id="IPR001915">
    <property type="entry name" value="Peptidase_M48"/>
</dbReference>
<evidence type="ECO:0000259" key="13">
    <source>
        <dbReference type="Pfam" id="PF01435"/>
    </source>
</evidence>
<comment type="caution">
    <text evidence="14">The sequence shown here is derived from an EMBL/GenBank/DDBJ whole genome shotgun (WGS) entry which is preliminary data.</text>
</comment>
<evidence type="ECO:0000256" key="1">
    <source>
        <dbReference type="ARBA" id="ARBA00004651"/>
    </source>
</evidence>
<protein>
    <submittedName>
        <fullName evidence="14">M48 family metallopeptidase</fullName>
    </submittedName>
</protein>
<comment type="subcellular location">
    <subcellularLocation>
        <location evidence="1">Cell membrane</location>
        <topology evidence="1">Multi-pass membrane protein</topology>
    </subcellularLocation>
</comment>
<evidence type="ECO:0000256" key="8">
    <source>
        <dbReference type="ARBA" id="ARBA00022989"/>
    </source>
</evidence>
<dbReference type="Proteomes" id="UP000325684">
    <property type="component" value="Unassembled WGS sequence"/>
</dbReference>
<feature type="domain" description="Peptidase M48" evidence="13">
    <location>
        <begin position="80"/>
        <end position="165"/>
    </location>
</feature>
<keyword evidence="8 12" id="KW-1133">Transmembrane helix</keyword>
<reference evidence="14 15" key="1">
    <citation type="journal article" date="2019" name="Microorganisms">
        <title>Genome Insights into the Novel Species Microvirga brassicacearum, a Rapeseed Endophyte with Biotechnological Potential.</title>
        <authorList>
            <person name="Jimenez-Gomez A."/>
            <person name="Saati-Santamaria Z."/>
            <person name="Igual J.M."/>
            <person name="Rivas R."/>
            <person name="Mateos P.F."/>
            <person name="Garcia-Fraile P."/>
        </authorList>
    </citation>
    <scope>NUCLEOTIDE SEQUENCE [LARGE SCALE GENOMIC DNA]</scope>
    <source>
        <strain evidence="14 15">CDVBN77</strain>
    </source>
</reference>
<dbReference type="OrthoDB" id="7338723at2"/>
<dbReference type="GO" id="GO:0046872">
    <property type="term" value="F:metal ion binding"/>
    <property type="evidence" value="ECO:0007669"/>
    <property type="project" value="UniProtKB-KW"/>
</dbReference>
<evidence type="ECO:0000256" key="12">
    <source>
        <dbReference type="SAM" id="Phobius"/>
    </source>
</evidence>
<accession>A0A5N3P5D9</accession>
<dbReference type="GO" id="GO:0005886">
    <property type="term" value="C:plasma membrane"/>
    <property type="evidence" value="ECO:0007669"/>
    <property type="project" value="UniProtKB-SubCell"/>
</dbReference>
<keyword evidence="3 11" id="KW-0645">Protease</keyword>
<dbReference type="CDD" id="cd07325">
    <property type="entry name" value="M48_Ste24p_like"/>
    <property type="match status" value="1"/>
</dbReference>
<evidence type="ECO:0000256" key="3">
    <source>
        <dbReference type="ARBA" id="ARBA00022670"/>
    </source>
</evidence>
<keyword evidence="15" id="KW-1185">Reference proteome</keyword>
<evidence type="ECO:0000256" key="6">
    <source>
        <dbReference type="ARBA" id="ARBA00022801"/>
    </source>
</evidence>
<dbReference type="InterPro" id="IPR050083">
    <property type="entry name" value="HtpX_protease"/>
</dbReference>
<feature type="transmembrane region" description="Helical" evidence="12">
    <location>
        <begin position="42"/>
        <end position="61"/>
    </location>
</feature>
<evidence type="ECO:0000256" key="9">
    <source>
        <dbReference type="ARBA" id="ARBA00023049"/>
    </source>
</evidence>
<dbReference type="GO" id="GO:0006508">
    <property type="term" value="P:proteolysis"/>
    <property type="evidence" value="ECO:0007669"/>
    <property type="project" value="UniProtKB-KW"/>
</dbReference>
<dbReference type="AlphaFoldDB" id="A0A5N3P5D9"/>
<keyword evidence="9 11" id="KW-0482">Metalloprotease</keyword>
<dbReference type="GO" id="GO:0004222">
    <property type="term" value="F:metalloendopeptidase activity"/>
    <property type="evidence" value="ECO:0007669"/>
    <property type="project" value="InterPro"/>
</dbReference>
<evidence type="ECO:0000256" key="11">
    <source>
        <dbReference type="RuleBase" id="RU003983"/>
    </source>
</evidence>
<keyword evidence="5" id="KW-0479">Metal-binding</keyword>
<evidence type="ECO:0000256" key="5">
    <source>
        <dbReference type="ARBA" id="ARBA00022723"/>
    </source>
</evidence>
<comment type="similarity">
    <text evidence="11">Belongs to the peptidase M48 family.</text>
</comment>
<dbReference type="Gene3D" id="3.30.2010.10">
    <property type="entry name" value="Metalloproteases ('zincins'), catalytic domain"/>
    <property type="match status" value="1"/>
</dbReference>